<organism evidence="3 4">
    <name type="scientific">Pichia kluyveri</name>
    <name type="common">Yeast</name>
    <dbReference type="NCBI Taxonomy" id="36015"/>
    <lineage>
        <taxon>Eukaryota</taxon>
        <taxon>Fungi</taxon>
        <taxon>Dikarya</taxon>
        <taxon>Ascomycota</taxon>
        <taxon>Saccharomycotina</taxon>
        <taxon>Pichiomycetes</taxon>
        <taxon>Pichiales</taxon>
        <taxon>Pichiaceae</taxon>
        <taxon>Pichia</taxon>
    </lineage>
</organism>
<feature type="compositionally biased region" description="Basic and acidic residues" evidence="1">
    <location>
        <begin position="516"/>
        <end position="539"/>
    </location>
</feature>
<evidence type="ECO:0000256" key="1">
    <source>
        <dbReference type="SAM" id="MobiDB-lite"/>
    </source>
</evidence>
<dbReference type="Pfam" id="PF09816">
    <property type="entry name" value="EAF"/>
    <property type="match status" value="1"/>
</dbReference>
<feature type="region of interest" description="Disordered" evidence="1">
    <location>
        <begin position="268"/>
        <end position="289"/>
    </location>
</feature>
<feature type="compositionally biased region" description="Acidic residues" evidence="1">
    <location>
        <begin position="603"/>
        <end position="632"/>
    </location>
</feature>
<feature type="domain" description="Transcription elongation factor Eaf N-terminal" evidence="2">
    <location>
        <begin position="10"/>
        <end position="139"/>
    </location>
</feature>
<sequence>MTKEVPDGEYELDMSGLFSGLQTDVFGLRYGFLPNTVDNSYRSMMYRESSNAEIEVGSSNDFESCYLFMETKANEKAITTTHKEDDRMYFEGRYKKPTLNNTISASNNYNEFLLSFDEISRTFKIDGFDGFIKINKSRDSESVINKISKLEHTYKHRARNTINDKKPEDLKIVDYLLGSILNSKNNNNSTPNTKINKIPQLPNNLNNYESVLNKLSPIRKSKVAQSSASPSPMVNKLQKPVFLSKPNSPLTSNHPKSPVNYTPKITQTTQSAPTTPKIANSPHHNGGMGARKQQKSLLLRKAERAVGINNNGRIYKPKTKEASPIKSKTYIDDVPKPRPEAHKNMIREREVKEARPDQASFELFIAPPTQPSQKTVVEKINQSLPKKEKIISKIIKKASREQLLTNKPKPVVQKEQIMSDEDLENFAEELESELEAANDKRDELDDGDRTVKFSPKKSTTSGEANEALVSNGEILKKNKEEEEELEFSDWDDTDAVDNFVVEENNDSDFQLIIEDDPLKSKRENEKEMQARREKEREETIEFEKQLRQKQKELEKQQEIQKKSNTKTVVKTTKKSTKQNVDNGKIKEHSTEKEKSNTKTVETNDTEIDEELDKVFDDVFDDIEDEEDMSEEE</sequence>
<feature type="region of interest" description="Disordered" evidence="1">
    <location>
        <begin position="314"/>
        <end position="339"/>
    </location>
</feature>
<dbReference type="InterPro" id="IPR019194">
    <property type="entry name" value="Tscrpt_elong_fac_Eaf_N"/>
</dbReference>
<evidence type="ECO:0000313" key="3">
    <source>
        <dbReference type="EMBL" id="GMM43850.1"/>
    </source>
</evidence>
<feature type="compositionally biased region" description="Basic and acidic residues" evidence="1">
    <location>
        <begin position="583"/>
        <end position="596"/>
    </location>
</feature>
<feature type="compositionally biased region" description="Basic and acidic residues" evidence="1">
    <location>
        <begin position="437"/>
        <end position="451"/>
    </location>
</feature>
<feature type="compositionally biased region" description="Basic and acidic residues" evidence="1">
    <location>
        <begin position="318"/>
        <end position="339"/>
    </location>
</feature>
<proteinExistence type="predicted"/>
<feature type="region of interest" description="Disordered" evidence="1">
    <location>
        <begin position="551"/>
        <end position="632"/>
    </location>
</feature>
<feature type="compositionally biased region" description="Basic and acidic residues" evidence="1">
    <location>
        <begin position="551"/>
        <end position="561"/>
    </location>
</feature>
<protein>
    <recommendedName>
        <fullName evidence="2">Transcription elongation factor Eaf N-terminal domain-containing protein</fullName>
    </recommendedName>
</protein>
<feature type="region of interest" description="Disordered" evidence="1">
    <location>
        <begin position="431"/>
        <end position="491"/>
    </location>
</feature>
<comment type="caution">
    <text evidence="3">The sequence shown here is derived from an EMBL/GenBank/DDBJ whole genome shotgun (WGS) entry which is preliminary data.</text>
</comment>
<feature type="compositionally biased region" description="Polar residues" evidence="1">
    <location>
        <begin position="268"/>
        <end position="278"/>
    </location>
</feature>
<dbReference type="Proteomes" id="UP001378960">
    <property type="component" value="Unassembled WGS sequence"/>
</dbReference>
<keyword evidence="4" id="KW-1185">Reference proteome</keyword>
<accession>A0AAV5QY08</accession>
<evidence type="ECO:0000259" key="2">
    <source>
        <dbReference type="Pfam" id="PF09816"/>
    </source>
</evidence>
<dbReference type="AlphaFoldDB" id="A0AAV5QY08"/>
<name>A0AAV5QY08_PICKL</name>
<feature type="compositionally biased region" description="Acidic residues" evidence="1">
    <location>
        <begin position="481"/>
        <end position="491"/>
    </location>
</feature>
<dbReference type="EMBL" id="BTGB01000001">
    <property type="protein sequence ID" value="GMM43850.1"/>
    <property type="molecule type" value="Genomic_DNA"/>
</dbReference>
<gene>
    <name evidence="3" type="ORF">DAPK24_004250</name>
</gene>
<reference evidence="3 4" key="1">
    <citation type="journal article" date="2023" name="Elife">
        <title>Identification of key yeast species and microbe-microbe interactions impacting larval growth of Drosophila in the wild.</title>
        <authorList>
            <person name="Mure A."/>
            <person name="Sugiura Y."/>
            <person name="Maeda R."/>
            <person name="Honda K."/>
            <person name="Sakurai N."/>
            <person name="Takahashi Y."/>
            <person name="Watada M."/>
            <person name="Katoh T."/>
            <person name="Gotoh A."/>
            <person name="Gotoh Y."/>
            <person name="Taniguchi I."/>
            <person name="Nakamura K."/>
            <person name="Hayashi T."/>
            <person name="Katayama T."/>
            <person name="Uemura T."/>
            <person name="Hattori Y."/>
        </authorList>
    </citation>
    <scope>NUCLEOTIDE SEQUENCE [LARGE SCALE GENOMIC DNA]</scope>
    <source>
        <strain evidence="3 4">PK-24</strain>
    </source>
</reference>
<feature type="region of interest" description="Disordered" evidence="1">
    <location>
        <begin position="507"/>
        <end position="539"/>
    </location>
</feature>
<evidence type="ECO:0000313" key="4">
    <source>
        <dbReference type="Proteomes" id="UP001378960"/>
    </source>
</evidence>